<dbReference type="Gene3D" id="1.10.10.1320">
    <property type="entry name" value="Anti-sigma factor, zinc-finger domain"/>
    <property type="match status" value="1"/>
</dbReference>
<feature type="transmembrane region" description="Helical" evidence="4">
    <location>
        <begin position="397"/>
        <end position="422"/>
    </location>
</feature>
<feature type="transmembrane region" description="Helical" evidence="4">
    <location>
        <begin position="89"/>
        <end position="106"/>
    </location>
</feature>
<feature type="domain" description="Putative zinc-finger" evidence="5">
    <location>
        <begin position="3"/>
        <end position="37"/>
    </location>
</feature>
<name>A0A1M6FUU0_9FIRM</name>
<keyword evidence="4" id="KW-0812">Transmembrane</keyword>
<evidence type="ECO:0000259" key="6">
    <source>
        <dbReference type="Pfam" id="PF14257"/>
    </source>
</evidence>
<keyword evidence="7" id="KW-0862">Zinc</keyword>
<dbReference type="InterPro" id="IPR025645">
    <property type="entry name" value="DUF4349"/>
</dbReference>
<protein>
    <recommendedName>
        <fullName evidence="2">Anti-sigma-W factor RsiW</fullName>
    </recommendedName>
</protein>
<keyword evidence="7" id="KW-0863">Zinc-finger</keyword>
<evidence type="ECO:0000259" key="5">
    <source>
        <dbReference type="Pfam" id="PF13490"/>
    </source>
</evidence>
<organism evidence="7 8">
    <name type="scientific">Dethiosulfatibacter aminovorans DSM 17477</name>
    <dbReference type="NCBI Taxonomy" id="1121476"/>
    <lineage>
        <taxon>Bacteria</taxon>
        <taxon>Bacillati</taxon>
        <taxon>Bacillota</taxon>
        <taxon>Tissierellia</taxon>
        <taxon>Dethiosulfatibacter</taxon>
    </lineage>
</organism>
<dbReference type="Proteomes" id="UP000184052">
    <property type="component" value="Unassembled WGS sequence"/>
</dbReference>
<dbReference type="GO" id="GO:0008270">
    <property type="term" value="F:zinc ion binding"/>
    <property type="evidence" value="ECO:0007669"/>
    <property type="project" value="UniProtKB-KW"/>
</dbReference>
<gene>
    <name evidence="7" type="ORF">SAMN02745751_01548</name>
</gene>
<dbReference type="RefSeq" id="WP_073049008.1">
    <property type="nucleotide sequence ID" value="NZ_FQZL01000009.1"/>
</dbReference>
<dbReference type="EMBL" id="FQZL01000009">
    <property type="protein sequence ID" value="SHJ01466.1"/>
    <property type="molecule type" value="Genomic_DNA"/>
</dbReference>
<reference evidence="7 8" key="1">
    <citation type="submission" date="2016-11" db="EMBL/GenBank/DDBJ databases">
        <authorList>
            <person name="Jaros S."/>
            <person name="Januszkiewicz K."/>
            <person name="Wedrychowicz H."/>
        </authorList>
    </citation>
    <scope>NUCLEOTIDE SEQUENCE [LARGE SCALE GENOMIC DNA]</scope>
    <source>
        <strain evidence="7 8">DSM 17477</strain>
    </source>
</reference>
<evidence type="ECO:0000256" key="2">
    <source>
        <dbReference type="ARBA" id="ARBA00024438"/>
    </source>
</evidence>
<comment type="similarity">
    <text evidence="1">Belongs to the zinc-associated anti-sigma factor (ZAS) superfamily. Anti-sigma-W factor family.</text>
</comment>
<feature type="coiled-coil region" evidence="3">
    <location>
        <begin position="292"/>
        <end position="342"/>
    </location>
</feature>
<dbReference type="InterPro" id="IPR027383">
    <property type="entry name" value="Znf_put"/>
</dbReference>
<dbReference type="Pfam" id="PF13490">
    <property type="entry name" value="zf-HC2"/>
    <property type="match status" value="1"/>
</dbReference>
<sequence>MICKECRQKISLYLDNELTEEEKTEFENHISECEDCRNELEKIKRIVNELNSIPMEELPEGYCKKLHMKLKEVQPAEKKAKRRFGIRRMSAIAAALIVVLMVPFALNSGRLGMQKSEMAMDSAPAEYSMEVPSEEPRVPGMDYGATDNSITKSFDDGDYLVTEEMDGEAWTDSVEIEEKATVSGNGYRDRELKIIKNGYVSVETEDYDLFVSQVKGKVGFYGGYIEAFETYSNNYYYYDYEKDENINLKNGYMTVRVPQEVFDDAYGFITEEGDLVEVVSERTNETDLTKSYYDTESKVENLEAQEARLQELFAKAENIPEIMQIENELTRVRNQIDAYRINLSDIDYRSSMSTIHIEIREVYDRNKIKPVDENLWERAKASFTQTVNNLIDALEGFVVFVFGFIPLLAVLLVAILVVYIIARAIIRKTKK</sequence>
<keyword evidence="3" id="KW-0175">Coiled coil</keyword>
<dbReference type="Pfam" id="PF14257">
    <property type="entry name" value="DUF4349"/>
    <property type="match status" value="1"/>
</dbReference>
<accession>A0A1M6FUU0</accession>
<dbReference type="InterPro" id="IPR041916">
    <property type="entry name" value="Anti_sigma_zinc_sf"/>
</dbReference>
<dbReference type="OrthoDB" id="2162337at2"/>
<dbReference type="STRING" id="1121476.SAMN02745751_01548"/>
<keyword evidence="4" id="KW-1133">Transmembrane helix</keyword>
<evidence type="ECO:0000256" key="3">
    <source>
        <dbReference type="SAM" id="Coils"/>
    </source>
</evidence>
<evidence type="ECO:0000256" key="4">
    <source>
        <dbReference type="SAM" id="Phobius"/>
    </source>
</evidence>
<keyword evidence="7" id="KW-0479">Metal-binding</keyword>
<evidence type="ECO:0000313" key="8">
    <source>
        <dbReference type="Proteomes" id="UP000184052"/>
    </source>
</evidence>
<keyword evidence="4" id="KW-0472">Membrane</keyword>
<evidence type="ECO:0000313" key="7">
    <source>
        <dbReference type="EMBL" id="SHJ01466.1"/>
    </source>
</evidence>
<dbReference type="AlphaFoldDB" id="A0A1M6FUU0"/>
<keyword evidence="8" id="KW-1185">Reference proteome</keyword>
<evidence type="ECO:0000256" key="1">
    <source>
        <dbReference type="ARBA" id="ARBA00024353"/>
    </source>
</evidence>
<feature type="domain" description="DUF4349" evidence="6">
    <location>
        <begin position="193"/>
        <end position="418"/>
    </location>
</feature>
<proteinExistence type="inferred from homology"/>